<organism evidence="4 5">
    <name type="scientific">Sporothrix stenoceras</name>
    <dbReference type="NCBI Taxonomy" id="5173"/>
    <lineage>
        <taxon>Eukaryota</taxon>
        <taxon>Fungi</taxon>
        <taxon>Dikarya</taxon>
        <taxon>Ascomycota</taxon>
        <taxon>Pezizomycotina</taxon>
        <taxon>Sordariomycetes</taxon>
        <taxon>Sordariomycetidae</taxon>
        <taxon>Ophiostomatales</taxon>
        <taxon>Ophiostomataceae</taxon>
        <taxon>Sporothrix</taxon>
    </lineage>
</organism>
<dbReference type="Gene3D" id="2.60.120.560">
    <property type="entry name" value="Exo-inulinase, domain 1"/>
    <property type="match status" value="1"/>
</dbReference>
<keyword evidence="5" id="KW-1185">Reference proteome</keyword>
<dbReference type="InterPro" id="IPR035396">
    <property type="entry name" value="Bac_rhamnosid6H"/>
</dbReference>
<gene>
    <name evidence="4" type="ORF">Sste5346_010192</name>
</gene>
<dbReference type="PANTHER" id="PTHR34987:SF4">
    <property type="entry name" value="ALPHA-L-RHAMNOSIDASE C-TERMINAL DOMAIN-CONTAINING PROTEIN"/>
    <property type="match status" value="1"/>
</dbReference>
<evidence type="ECO:0000259" key="3">
    <source>
        <dbReference type="Pfam" id="PF17389"/>
    </source>
</evidence>
<reference evidence="4 5" key="1">
    <citation type="journal article" date="2024" name="IMA Fungus">
        <title>IMA Genome - F19 : A genome assembly and annotation guide to empower mycologists, including annotated draft genome sequences of Ceratocystis pirilliformis, Diaporthe australafricana, Fusarium ophioides, Paecilomyces lecythidis, and Sporothrix stenoceras.</title>
        <authorList>
            <person name="Aylward J."/>
            <person name="Wilson A.M."/>
            <person name="Visagie C.M."/>
            <person name="Spraker J."/>
            <person name="Barnes I."/>
            <person name="Buitendag C."/>
            <person name="Ceriani C."/>
            <person name="Del Mar Angel L."/>
            <person name="du Plessis D."/>
            <person name="Fuchs T."/>
            <person name="Gasser K."/>
            <person name="Kramer D."/>
            <person name="Li W."/>
            <person name="Munsamy K."/>
            <person name="Piso A."/>
            <person name="Price J.L."/>
            <person name="Sonnekus B."/>
            <person name="Thomas C."/>
            <person name="van der Nest A."/>
            <person name="van Dijk A."/>
            <person name="van Heerden A."/>
            <person name="van Vuuren N."/>
            <person name="Yilmaz N."/>
            <person name="Duong T.A."/>
            <person name="van der Merwe N.A."/>
            <person name="Wingfield M.J."/>
            <person name="Wingfield B.D."/>
        </authorList>
    </citation>
    <scope>NUCLEOTIDE SEQUENCE [LARGE SCALE GENOMIC DNA]</scope>
    <source>
        <strain evidence="4 5">CMW 5346</strain>
    </source>
</reference>
<feature type="signal peptide" evidence="2">
    <location>
        <begin position="1"/>
        <end position="21"/>
    </location>
</feature>
<comment type="caution">
    <text evidence="4">The sequence shown here is derived from an EMBL/GenBank/DDBJ whole genome shotgun (WGS) entry which is preliminary data.</text>
</comment>
<evidence type="ECO:0000313" key="4">
    <source>
        <dbReference type="EMBL" id="KAL1887493.1"/>
    </source>
</evidence>
<feature type="region of interest" description="Disordered" evidence="1">
    <location>
        <begin position="22"/>
        <end position="42"/>
    </location>
</feature>
<dbReference type="EMBL" id="JAWCUI010000118">
    <property type="protein sequence ID" value="KAL1887493.1"/>
    <property type="molecule type" value="Genomic_DNA"/>
</dbReference>
<dbReference type="Gene3D" id="1.50.10.10">
    <property type="match status" value="1"/>
</dbReference>
<proteinExistence type="predicted"/>
<sequence length="855" mass="91698">MLSRSLLSGLLALGQVLTVSARPHHNKHQKHDNSPQQYSPKLYSVGTEPQIDGLSSYTTSSSVTLNNGSSVLTLDFQSEVAGWPFLDVTAVDLSQGPVQVELKYSEEYNGLNSALADGPWLYSYGLMNSFRTETFNITKTGQIQSYFLQGGQRWMSVTLLTGGSVSIVAAGFEASVNIIEPEDLPGTFSSSNSTFDAVWGLGARAVQAACIDEGSQTSLWDISSEGAYIRGQYPAVTSKSTSDWNLYTLEFTTKIDTGGTGWKMVTGPSSGYGAYFILTSNTAGLASAALEPLPLNSLTIGYGFSIIQQALLPSANPETLDVNMTIHNDVWYRIKTVVTSDHWAVYVNDTLIANVDATPFQGAAQQVWGSGSLSAGSFGFGPWYSQAAWFRDVQLTAANGTVLYTNPLTSDVDGAAEDTLLEYAVHANPQSVCLDGPKRDRDAWIGDFAHTARSILVSSGRVDYIKSMIELEFTWSSVSGEGHNLVPIAASIGTDASHAFEWYTGIYGEADYEFFFMAVMGEYFAATNDTRLFTQYWDQATAFMAAAVDVFVDPNTHLATLNNVAANGGSGASFFTAQGETTGTAPTALFVKGLNLMTKIATVLGDTNSADSWSALSKTMTDAINLSTWTGSFYGVSPTNMGTSSVLATAFTIQAGVATDQSSTGSIQALAGSLLNIGYKDTSAAANSATTQLSPNTQGFLLEALFEAYLTLNISVDVVLPAIITLTSTYWPVMVNQNQYYTGASWEYTYPDGSPGIGLFTSLGHPWGGAPTYVYSNYLLGIRTEWNDDINQFEWVFDPVYEVASALSLTWIKGTVPLASGGSITASWEANIDGTYTSSVKVTGNNNIKVRDLTK</sequence>
<dbReference type="InterPro" id="IPR008928">
    <property type="entry name" value="6-hairpin_glycosidase_sf"/>
</dbReference>
<name>A0ABR3YH33_9PEZI</name>
<keyword evidence="2" id="KW-0732">Signal</keyword>
<protein>
    <recommendedName>
        <fullName evidence="3">Alpha-L-rhamnosidase six-hairpin glycosidase domain-containing protein</fullName>
    </recommendedName>
</protein>
<dbReference type="SUPFAM" id="SSF48208">
    <property type="entry name" value="Six-hairpin glycosidases"/>
    <property type="match status" value="1"/>
</dbReference>
<accession>A0ABR3YH33</accession>
<feature type="chain" id="PRO_5045163214" description="Alpha-L-rhamnosidase six-hairpin glycosidase domain-containing protein" evidence="2">
    <location>
        <begin position="22"/>
        <end position="855"/>
    </location>
</feature>
<dbReference type="InterPro" id="IPR012341">
    <property type="entry name" value="6hp_glycosidase-like_sf"/>
</dbReference>
<evidence type="ECO:0000313" key="5">
    <source>
        <dbReference type="Proteomes" id="UP001583186"/>
    </source>
</evidence>
<dbReference type="Pfam" id="PF17389">
    <property type="entry name" value="Bac_rhamnosid6H"/>
    <property type="match status" value="1"/>
</dbReference>
<feature type="domain" description="Alpha-L-rhamnosidase six-hairpin glycosidase" evidence="3">
    <location>
        <begin position="421"/>
        <end position="663"/>
    </location>
</feature>
<dbReference type="PANTHER" id="PTHR34987">
    <property type="entry name" value="C, PUTATIVE (AFU_ORTHOLOGUE AFUA_3G02880)-RELATED"/>
    <property type="match status" value="1"/>
</dbReference>
<evidence type="ECO:0000256" key="1">
    <source>
        <dbReference type="SAM" id="MobiDB-lite"/>
    </source>
</evidence>
<dbReference type="Proteomes" id="UP001583186">
    <property type="component" value="Unassembled WGS sequence"/>
</dbReference>
<evidence type="ECO:0000256" key="2">
    <source>
        <dbReference type="SAM" id="SignalP"/>
    </source>
</evidence>